<gene>
    <name evidence="3" type="ORF">DME_LOCUS5620</name>
</gene>
<dbReference type="OrthoDB" id="10030622at2759"/>
<feature type="transmembrane region" description="Helical" evidence="1">
    <location>
        <begin position="123"/>
        <end position="142"/>
    </location>
</feature>
<dbReference type="Pfam" id="PF20517">
    <property type="entry name" value="TMEM127"/>
    <property type="match status" value="1"/>
</dbReference>
<dbReference type="InterPro" id="IPR046795">
    <property type="entry name" value="TMEM127_TM"/>
</dbReference>
<keyword evidence="1" id="KW-0812">Transmembrane</keyword>
<evidence type="ECO:0000256" key="1">
    <source>
        <dbReference type="SAM" id="Phobius"/>
    </source>
</evidence>
<dbReference type="Proteomes" id="UP000038040">
    <property type="component" value="Unplaced"/>
</dbReference>
<feature type="domain" description="Transmembrane protein 127 transmembrane region" evidence="2">
    <location>
        <begin position="40"/>
        <end position="93"/>
    </location>
</feature>
<evidence type="ECO:0000313" key="5">
    <source>
        <dbReference type="Proteomes" id="UP000274756"/>
    </source>
</evidence>
<keyword evidence="5" id="KW-1185">Reference proteome</keyword>
<keyword evidence="1" id="KW-1133">Transmembrane helix</keyword>
<reference evidence="3 5" key="2">
    <citation type="submission" date="2018-11" db="EMBL/GenBank/DDBJ databases">
        <authorList>
            <consortium name="Pathogen Informatics"/>
        </authorList>
    </citation>
    <scope>NUCLEOTIDE SEQUENCE [LARGE SCALE GENOMIC DNA]</scope>
</reference>
<dbReference type="EMBL" id="UYYG01001153">
    <property type="protein sequence ID" value="VDN55647.1"/>
    <property type="molecule type" value="Genomic_DNA"/>
</dbReference>
<reference evidence="6" key="1">
    <citation type="submission" date="2017-02" db="UniProtKB">
        <authorList>
            <consortium name="WormBaseParasite"/>
        </authorList>
    </citation>
    <scope>IDENTIFICATION</scope>
</reference>
<accession>A0A0N4U3F6</accession>
<organism evidence="4 6">
    <name type="scientific">Dracunculus medinensis</name>
    <name type="common">Guinea worm</name>
    <dbReference type="NCBI Taxonomy" id="318479"/>
    <lineage>
        <taxon>Eukaryota</taxon>
        <taxon>Metazoa</taxon>
        <taxon>Ecdysozoa</taxon>
        <taxon>Nematoda</taxon>
        <taxon>Chromadorea</taxon>
        <taxon>Rhabditida</taxon>
        <taxon>Spirurina</taxon>
        <taxon>Dracunculoidea</taxon>
        <taxon>Dracunculidae</taxon>
        <taxon>Dracunculus</taxon>
    </lineage>
</organism>
<evidence type="ECO:0000259" key="2">
    <source>
        <dbReference type="Pfam" id="PF20517"/>
    </source>
</evidence>
<feature type="transmembrane region" description="Helical" evidence="1">
    <location>
        <begin position="48"/>
        <end position="73"/>
    </location>
</feature>
<evidence type="ECO:0000313" key="6">
    <source>
        <dbReference type="WBParaSite" id="DME_0000126001-mRNA-1"/>
    </source>
</evidence>
<dbReference type="AlphaFoldDB" id="A0A0N4U3F6"/>
<protein>
    <submittedName>
        <fullName evidence="6">TMEM127 domain-containing protein</fullName>
    </submittedName>
</protein>
<proteinExistence type="predicted"/>
<sequence>DFIRVGTRDFWRTSRFGSFVDTEGTYHIAFHSNGRVFIDCITPLLANYFYLLIAFCFVIFVKSFLACVLHITAPENGFLHWLQRNAILELSVSALLACATLLIAENELIAIRPNSSISMGPGLIFIALLGLCSFSSALISFHRNNRLARERRLFNARLICGRSLRSWRDNVDRTDLRLIIDFERYLNSPDI</sequence>
<evidence type="ECO:0000313" key="3">
    <source>
        <dbReference type="EMBL" id="VDN55647.1"/>
    </source>
</evidence>
<evidence type="ECO:0000313" key="4">
    <source>
        <dbReference type="Proteomes" id="UP000038040"/>
    </source>
</evidence>
<feature type="transmembrane region" description="Helical" evidence="1">
    <location>
        <begin position="85"/>
        <end position="103"/>
    </location>
</feature>
<dbReference type="Proteomes" id="UP000274756">
    <property type="component" value="Unassembled WGS sequence"/>
</dbReference>
<name>A0A0N4U3F6_DRAME</name>
<keyword evidence="1" id="KW-0472">Membrane</keyword>
<dbReference type="WBParaSite" id="DME_0000126001-mRNA-1">
    <property type="protein sequence ID" value="DME_0000126001-mRNA-1"/>
    <property type="gene ID" value="DME_0000126001"/>
</dbReference>